<feature type="compositionally biased region" description="Basic residues" evidence="1">
    <location>
        <begin position="125"/>
        <end position="138"/>
    </location>
</feature>
<feature type="region of interest" description="Disordered" evidence="1">
    <location>
        <begin position="84"/>
        <end position="173"/>
    </location>
</feature>
<evidence type="ECO:0000256" key="1">
    <source>
        <dbReference type="SAM" id="MobiDB-lite"/>
    </source>
</evidence>
<dbReference type="Proteomes" id="UP000007842">
    <property type="component" value="Chromosome"/>
</dbReference>
<accession>F8JT28</accession>
<dbReference type="AlphaFoldDB" id="F8JT28"/>
<feature type="compositionally biased region" description="Pro residues" evidence="1">
    <location>
        <begin position="107"/>
        <end position="118"/>
    </location>
</feature>
<dbReference type="STRING" id="1003195.SCATT_05910"/>
<reference evidence="3" key="1">
    <citation type="submission" date="2011-12" db="EMBL/GenBank/DDBJ databases">
        <title>Complete genome sequence of Streptomyces cattleya strain DSM 46488.</title>
        <authorList>
            <person name="Ou H.-Y."/>
            <person name="Li P."/>
            <person name="Zhao C."/>
            <person name="O'Hagan D."/>
            <person name="Deng Z."/>
        </authorList>
    </citation>
    <scope>NUCLEOTIDE SEQUENCE [LARGE SCALE GENOMIC DNA]</scope>
    <source>
        <strain evidence="3">ATCC 35852 / DSM 46488 / JCM 4925 / NBRC 14057 / NRRL 8057</strain>
    </source>
</reference>
<proteinExistence type="predicted"/>
<dbReference type="RefSeq" id="WP_014141362.1">
    <property type="nucleotide sequence ID" value="NC_016111.1"/>
</dbReference>
<gene>
    <name evidence="2" type="ordered locus">SCATT_05910</name>
</gene>
<evidence type="ECO:0000313" key="2">
    <source>
        <dbReference type="EMBL" id="AEW92962.1"/>
    </source>
</evidence>
<name>F8JT28_STREN</name>
<dbReference type="PATRIC" id="fig|1003195.11.peg.2202"/>
<feature type="region of interest" description="Disordered" evidence="1">
    <location>
        <begin position="239"/>
        <end position="268"/>
    </location>
</feature>
<evidence type="ECO:0000313" key="3">
    <source>
        <dbReference type="Proteomes" id="UP000007842"/>
    </source>
</evidence>
<dbReference type="eggNOG" id="COG3935">
    <property type="taxonomic scope" value="Bacteria"/>
</dbReference>
<evidence type="ECO:0008006" key="4">
    <source>
        <dbReference type="Google" id="ProtNLM"/>
    </source>
</evidence>
<dbReference type="OrthoDB" id="3544497at2"/>
<dbReference type="EMBL" id="CP003219">
    <property type="protein sequence ID" value="AEW92962.1"/>
    <property type="molecule type" value="Genomic_DNA"/>
</dbReference>
<dbReference type="KEGG" id="sct:SCAT_0586"/>
<keyword evidence="3" id="KW-1185">Reference proteome</keyword>
<accession>G8WRE5</accession>
<dbReference type="KEGG" id="scy:SCATT_05910"/>
<sequence>MTYARVRRGDMAADVIQRHFTQISNRLFRDPRISFKAKGIFGLISTHRTGYGVTPEWIAASSTDGVTAVKTGLRELERYGYLVRDQERRPDGTHGPMTYSITDMPSSQPPVENPPAADPPADDRHHKKIKSKKTRRRTPPSPSRTAESVDCAGVGREQGASEDETAPGCEDKRAADFVDSLPFRGRRPGRTARLHLVGRVTDAFAAGWTDAELRAQLTRETAGAESLLAVYQYRLAPGELPDAPAGRRSAGRVRAVEPAGKGAPPPVEELARTRAALRALKRAKHHRER</sequence>
<organism evidence="2 3">
    <name type="scientific">Streptantibioticus cattleyicolor (strain ATCC 35852 / DSM 46488 / JCM 4925 / NBRC 14057 / NRRL 8057)</name>
    <name type="common">Streptomyces cattleya</name>
    <dbReference type="NCBI Taxonomy" id="1003195"/>
    <lineage>
        <taxon>Bacteria</taxon>
        <taxon>Bacillati</taxon>
        <taxon>Actinomycetota</taxon>
        <taxon>Actinomycetes</taxon>
        <taxon>Kitasatosporales</taxon>
        <taxon>Streptomycetaceae</taxon>
        <taxon>Streptantibioticus</taxon>
    </lineage>
</organism>
<dbReference type="HOGENOM" id="CLU_962826_0_0_11"/>
<protein>
    <recommendedName>
        <fullName evidence="4">Helix-turn-helix domain-containing protein</fullName>
    </recommendedName>
</protein>